<feature type="transmembrane region" description="Helical" evidence="9">
    <location>
        <begin position="67"/>
        <end position="84"/>
    </location>
</feature>
<keyword evidence="6 9" id="KW-0812">Transmembrane</keyword>
<reference evidence="11 12" key="1">
    <citation type="submission" date="2019-01" db="EMBL/GenBank/DDBJ databases">
        <authorList>
            <person name="Chen W.-M."/>
        </authorList>
    </citation>
    <scope>NUCLEOTIDE SEQUENCE [LARGE SCALE GENOMIC DNA]</scope>
    <source>
        <strain evidence="11 12">FSY-15</strain>
    </source>
</reference>
<gene>
    <name evidence="11" type="ORF">EOJ36_01475</name>
</gene>
<evidence type="ECO:0000256" key="6">
    <source>
        <dbReference type="ARBA" id="ARBA00022692"/>
    </source>
</evidence>
<evidence type="ECO:0000256" key="8">
    <source>
        <dbReference type="ARBA" id="ARBA00023136"/>
    </source>
</evidence>
<comment type="similarity">
    <text evidence="2 9">Belongs to the ABC-2 integral membrane protein family.</text>
</comment>
<feature type="transmembrane region" description="Helical" evidence="9">
    <location>
        <begin position="209"/>
        <end position="226"/>
    </location>
</feature>
<comment type="caution">
    <text evidence="11">The sequence shown here is derived from an EMBL/GenBank/DDBJ whole genome shotgun (WGS) entry which is preliminary data.</text>
</comment>
<keyword evidence="7 9" id="KW-1133">Transmembrane helix</keyword>
<dbReference type="InterPro" id="IPR047817">
    <property type="entry name" value="ABC2_TM_bact-type"/>
</dbReference>
<evidence type="ECO:0000313" key="12">
    <source>
        <dbReference type="Proteomes" id="UP000282832"/>
    </source>
</evidence>
<dbReference type="GO" id="GO:0005886">
    <property type="term" value="C:plasma membrane"/>
    <property type="evidence" value="ECO:0007669"/>
    <property type="project" value="UniProtKB-SubCell"/>
</dbReference>
<dbReference type="PANTHER" id="PTHR30413">
    <property type="entry name" value="INNER MEMBRANE TRANSPORT PERMEASE"/>
    <property type="match status" value="1"/>
</dbReference>
<feature type="transmembrane region" description="Helical" evidence="9">
    <location>
        <begin position="104"/>
        <end position="131"/>
    </location>
</feature>
<feature type="transmembrane region" description="Helical" evidence="9">
    <location>
        <begin position="179"/>
        <end position="197"/>
    </location>
</feature>
<accession>A0A437PWR5</accession>
<dbReference type="PROSITE" id="PS51012">
    <property type="entry name" value="ABC_TM2"/>
    <property type="match status" value="1"/>
</dbReference>
<keyword evidence="3 9" id="KW-0813">Transport</keyword>
<dbReference type="GO" id="GO:0015920">
    <property type="term" value="P:lipopolysaccharide transport"/>
    <property type="evidence" value="ECO:0007669"/>
    <property type="project" value="TreeGrafter"/>
</dbReference>
<keyword evidence="8 9" id="KW-0472">Membrane</keyword>
<dbReference type="GO" id="GO:0140359">
    <property type="term" value="F:ABC-type transporter activity"/>
    <property type="evidence" value="ECO:0007669"/>
    <property type="project" value="InterPro"/>
</dbReference>
<evidence type="ECO:0000256" key="3">
    <source>
        <dbReference type="ARBA" id="ARBA00022448"/>
    </source>
</evidence>
<evidence type="ECO:0000256" key="7">
    <source>
        <dbReference type="ARBA" id="ARBA00022989"/>
    </source>
</evidence>
<dbReference type="Pfam" id="PF01061">
    <property type="entry name" value="ABC2_membrane"/>
    <property type="match status" value="1"/>
</dbReference>
<evidence type="ECO:0000256" key="9">
    <source>
        <dbReference type="RuleBase" id="RU361157"/>
    </source>
</evidence>
<protein>
    <recommendedName>
        <fullName evidence="9">Transport permease protein</fullName>
    </recommendedName>
</protein>
<evidence type="ECO:0000256" key="1">
    <source>
        <dbReference type="ARBA" id="ARBA00004429"/>
    </source>
</evidence>
<feature type="transmembrane region" description="Helical" evidence="9">
    <location>
        <begin position="232"/>
        <end position="256"/>
    </location>
</feature>
<dbReference type="OrthoDB" id="9786910at2"/>
<dbReference type="PANTHER" id="PTHR30413:SF8">
    <property type="entry name" value="TRANSPORT PERMEASE PROTEIN"/>
    <property type="match status" value="1"/>
</dbReference>
<evidence type="ECO:0000259" key="10">
    <source>
        <dbReference type="PROSITE" id="PS51012"/>
    </source>
</evidence>
<evidence type="ECO:0000256" key="4">
    <source>
        <dbReference type="ARBA" id="ARBA00022475"/>
    </source>
</evidence>
<evidence type="ECO:0000313" key="11">
    <source>
        <dbReference type="EMBL" id="RVU26693.1"/>
    </source>
</evidence>
<dbReference type="EMBL" id="SACY01000001">
    <property type="protein sequence ID" value="RVU26693.1"/>
    <property type="molecule type" value="Genomic_DNA"/>
</dbReference>
<sequence length="266" mass="30477">MINIVSYFKELVQEFNLISIFIQRDLKVKYSQTLLGILWAIIRPMATLIIFIFMFKKIANINEINGVPVQLIILSGIIFWNYFANGFNNVAISILANTNLVTKVYFPRIILGIASLAVPFIDFILGLIIYIIISIYFGFPIGFLFLGIPIILLFLSLMSLGLGLFFASNSIKYRDLQHVSPLIVQYGFFLTPVVYSIQSVKFEDYISYFYALNPLVGIIELGRYFLIPNYTIHFNLILISLIVTLFLFIIGVIIFIKKEKTLVDHI</sequence>
<keyword evidence="4 9" id="KW-1003">Cell membrane</keyword>
<dbReference type="AlphaFoldDB" id="A0A437PWR5"/>
<dbReference type="InterPro" id="IPR013525">
    <property type="entry name" value="ABC2_TM"/>
</dbReference>
<dbReference type="RefSeq" id="WP_127802245.1">
    <property type="nucleotide sequence ID" value="NZ_SACY01000001.1"/>
</dbReference>
<proteinExistence type="inferred from homology"/>
<name>A0A437PWR5_9BACT</name>
<evidence type="ECO:0000256" key="2">
    <source>
        <dbReference type="ARBA" id="ARBA00007783"/>
    </source>
</evidence>
<feature type="domain" description="ABC transmembrane type-2" evidence="10">
    <location>
        <begin position="35"/>
        <end position="258"/>
    </location>
</feature>
<feature type="transmembrane region" description="Helical" evidence="9">
    <location>
        <begin position="143"/>
        <end position="167"/>
    </location>
</feature>
<comment type="subcellular location">
    <subcellularLocation>
        <location evidence="1">Cell inner membrane</location>
        <topology evidence="1">Multi-pass membrane protein</topology>
    </subcellularLocation>
    <subcellularLocation>
        <location evidence="9">Cell membrane</location>
        <topology evidence="9">Multi-pass membrane protein</topology>
    </subcellularLocation>
</comment>
<keyword evidence="12" id="KW-1185">Reference proteome</keyword>
<keyword evidence="5" id="KW-0997">Cell inner membrane</keyword>
<organism evidence="11 12">
    <name type="scientific">Sandaracinomonas limnophila</name>
    <dbReference type="NCBI Taxonomy" id="1862386"/>
    <lineage>
        <taxon>Bacteria</taxon>
        <taxon>Pseudomonadati</taxon>
        <taxon>Bacteroidota</taxon>
        <taxon>Cytophagia</taxon>
        <taxon>Cytophagales</taxon>
        <taxon>Flectobacillaceae</taxon>
        <taxon>Sandaracinomonas</taxon>
    </lineage>
</organism>
<evidence type="ECO:0000256" key="5">
    <source>
        <dbReference type="ARBA" id="ARBA00022519"/>
    </source>
</evidence>
<feature type="transmembrane region" description="Helical" evidence="9">
    <location>
        <begin position="34"/>
        <end position="55"/>
    </location>
</feature>
<dbReference type="Proteomes" id="UP000282832">
    <property type="component" value="Unassembled WGS sequence"/>
</dbReference>